<dbReference type="InterPro" id="IPR036188">
    <property type="entry name" value="FAD/NAD-bd_sf"/>
</dbReference>
<dbReference type="InterPro" id="IPR006076">
    <property type="entry name" value="FAD-dep_OxRdtase"/>
</dbReference>
<accession>A0A345XJV2</accession>
<proteinExistence type="predicted"/>
<keyword evidence="5" id="KW-1185">Reference proteome</keyword>
<dbReference type="RefSeq" id="WP_208875804.1">
    <property type="nucleotide sequence ID" value="NZ_CP031320.1"/>
</dbReference>
<evidence type="ECO:0000256" key="1">
    <source>
        <dbReference type="ARBA" id="ARBA00023002"/>
    </source>
</evidence>
<dbReference type="GO" id="GO:0005737">
    <property type="term" value="C:cytoplasm"/>
    <property type="evidence" value="ECO:0007669"/>
    <property type="project" value="TreeGrafter"/>
</dbReference>
<feature type="region of interest" description="Disordered" evidence="2">
    <location>
        <begin position="394"/>
        <end position="453"/>
    </location>
</feature>
<keyword evidence="1" id="KW-0560">Oxidoreductase</keyword>
<feature type="domain" description="FAD dependent oxidoreductase" evidence="3">
    <location>
        <begin position="10"/>
        <end position="381"/>
    </location>
</feature>
<name>A0A345XJV2_9ACTN</name>
<dbReference type="Pfam" id="PF01266">
    <property type="entry name" value="DAO"/>
    <property type="match status" value="1"/>
</dbReference>
<evidence type="ECO:0000259" key="3">
    <source>
        <dbReference type="Pfam" id="PF01266"/>
    </source>
</evidence>
<evidence type="ECO:0000313" key="5">
    <source>
        <dbReference type="Proteomes" id="UP000254425"/>
    </source>
</evidence>
<gene>
    <name evidence="4" type="ORF">DVA86_03925</name>
</gene>
<sequence>MNRTGETGEFLIVGGGIAGASAGWHLARAGHRVTLLEAERTPGVHSTGRSSALFSEYFGNTAVRALTRASRDFYAAPPPGFTDVALLAPRGVLALETPGTEAGFEEARESGADAPEPAVEVDAVRALELCPALRPDAFRRALYKPGARDIDVDAAHQGFLRGLRAAGGTVVTGARVVALARRGGRWHATTAGPGPARREGPEAAREFTAEAVVNAAGAWADQVAGLAGARPAGLVPRRRTAVLAAVPPPGNGQAHGPGTGHRPGYAAADVARWPMVTDVADTFYAKPESGALLLSPADATPVPPGDVRPDDLDVALAVERFEAVTTLKFHGLRARWAGLRTSPPDDTPVIGPDPGVPGFSWLAGLGGYGIQTAPAAGALLAVLVTGGEPPPALTALAPRTPLPGAAELPPHCPTQTPVESSEICRKRPGSSPAAESTTARTGRWPPSSRSRRT</sequence>
<dbReference type="Gene3D" id="3.30.9.10">
    <property type="entry name" value="D-Amino Acid Oxidase, subunit A, domain 2"/>
    <property type="match status" value="1"/>
</dbReference>
<dbReference type="EMBL" id="CP031320">
    <property type="protein sequence ID" value="AXK31918.1"/>
    <property type="molecule type" value="Genomic_DNA"/>
</dbReference>
<dbReference type="SUPFAM" id="SSF51905">
    <property type="entry name" value="FAD/NAD(P)-binding domain"/>
    <property type="match status" value="1"/>
</dbReference>
<dbReference type="PANTHER" id="PTHR13847:SF287">
    <property type="entry name" value="FAD-DEPENDENT OXIDOREDUCTASE DOMAIN-CONTAINING PROTEIN 1"/>
    <property type="match status" value="1"/>
</dbReference>
<feature type="compositionally biased region" description="Low complexity" evidence="2">
    <location>
        <begin position="394"/>
        <end position="406"/>
    </location>
</feature>
<dbReference type="Proteomes" id="UP000254425">
    <property type="component" value="Chromosome"/>
</dbReference>
<evidence type="ECO:0000256" key="2">
    <source>
        <dbReference type="SAM" id="MobiDB-lite"/>
    </source>
</evidence>
<evidence type="ECO:0000313" key="4">
    <source>
        <dbReference type="EMBL" id="AXK31918.1"/>
    </source>
</evidence>
<dbReference type="AlphaFoldDB" id="A0A345XJV2"/>
<organism evidence="4 5">
    <name type="scientific">Streptomyces armeniacus</name>
    <dbReference type="NCBI Taxonomy" id="83291"/>
    <lineage>
        <taxon>Bacteria</taxon>
        <taxon>Bacillati</taxon>
        <taxon>Actinomycetota</taxon>
        <taxon>Actinomycetes</taxon>
        <taxon>Kitasatosporales</taxon>
        <taxon>Streptomycetaceae</taxon>
        <taxon>Streptomyces</taxon>
    </lineage>
</organism>
<reference evidence="4 5" key="1">
    <citation type="submission" date="2018-07" db="EMBL/GenBank/DDBJ databases">
        <title>Draft genome of the type strain Streptomyces armeniacus ATCC 15676.</title>
        <authorList>
            <person name="Labana P."/>
            <person name="Gosse J.T."/>
            <person name="Boddy C.N."/>
        </authorList>
    </citation>
    <scope>NUCLEOTIDE SEQUENCE [LARGE SCALE GENOMIC DNA]</scope>
    <source>
        <strain evidence="4 5">ATCC 15676</strain>
    </source>
</reference>
<dbReference type="Gene3D" id="3.50.50.60">
    <property type="entry name" value="FAD/NAD(P)-binding domain"/>
    <property type="match status" value="1"/>
</dbReference>
<dbReference type="PANTHER" id="PTHR13847">
    <property type="entry name" value="SARCOSINE DEHYDROGENASE-RELATED"/>
    <property type="match status" value="1"/>
</dbReference>
<dbReference type="KEGG" id="sarm:DVA86_03925"/>
<dbReference type="GO" id="GO:0016491">
    <property type="term" value="F:oxidoreductase activity"/>
    <property type="evidence" value="ECO:0007669"/>
    <property type="project" value="UniProtKB-KW"/>
</dbReference>
<protein>
    <submittedName>
        <fullName evidence="4">FAD-binding oxidoreductase</fullName>
    </submittedName>
</protein>